<evidence type="ECO:0000259" key="1">
    <source>
        <dbReference type="Pfam" id="PF07714"/>
    </source>
</evidence>
<comment type="caution">
    <text evidence="2">The sequence shown here is derived from an EMBL/GenBank/DDBJ whole genome shotgun (WGS) entry which is preliminary data.</text>
</comment>
<protein>
    <submittedName>
        <fullName evidence="2">Discoidin domain-containing receptor 2</fullName>
    </submittedName>
</protein>
<dbReference type="Pfam" id="PF07714">
    <property type="entry name" value="PK_Tyr_Ser-Thr"/>
    <property type="match status" value="1"/>
</dbReference>
<dbReference type="InterPro" id="IPR050122">
    <property type="entry name" value="RTK"/>
</dbReference>
<sequence>MWEILTFARHQPYADLVDDKVIENVSHFYHNDGHQIYLPQPPGCPKEIYDLMKECWQRNEHDRPNFREIHLFLQRKNLGYAPNVQFVIELFCVGDNQVTGKLSSPPLDES</sequence>
<accession>A0A8X7BCW7</accession>
<organism evidence="2 3">
    <name type="scientific">Trichonephila clavipes</name>
    <name type="common">Golden silk orbweaver</name>
    <name type="synonym">Nephila clavipes</name>
    <dbReference type="NCBI Taxonomy" id="2585209"/>
    <lineage>
        <taxon>Eukaryota</taxon>
        <taxon>Metazoa</taxon>
        <taxon>Ecdysozoa</taxon>
        <taxon>Arthropoda</taxon>
        <taxon>Chelicerata</taxon>
        <taxon>Arachnida</taxon>
        <taxon>Araneae</taxon>
        <taxon>Araneomorphae</taxon>
        <taxon>Entelegynae</taxon>
        <taxon>Araneoidea</taxon>
        <taxon>Nephilidae</taxon>
        <taxon>Trichonephila</taxon>
    </lineage>
</organism>
<keyword evidence="3" id="KW-1185">Reference proteome</keyword>
<dbReference type="GO" id="GO:0005518">
    <property type="term" value="F:collagen binding"/>
    <property type="evidence" value="ECO:0007669"/>
    <property type="project" value="TreeGrafter"/>
</dbReference>
<dbReference type="PANTHER" id="PTHR24416">
    <property type="entry name" value="TYROSINE-PROTEIN KINASE RECEPTOR"/>
    <property type="match status" value="1"/>
</dbReference>
<dbReference type="EMBL" id="BMAU01021379">
    <property type="protein sequence ID" value="GFY27256.1"/>
    <property type="molecule type" value="Genomic_DNA"/>
</dbReference>
<dbReference type="GO" id="GO:0043235">
    <property type="term" value="C:receptor complex"/>
    <property type="evidence" value="ECO:0007669"/>
    <property type="project" value="TreeGrafter"/>
</dbReference>
<dbReference type="PANTHER" id="PTHR24416:SF580">
    <property type="entry name" value="DISCOIDIN DOMAIN RECEPTOR, ISOFORM F"/>
    <property type="match status" value="1"/>
</dbReference>
<dbReference type="GO" id="GO:0005886">
    <property type="term" value="C:plasma membrane"/>
    <property type="evidence" value="ECO:0007669"/>
    <property type="project" value="TreeGrafter"/>
</dbReference>
<dbReference type="Proteomes" id="UP000887159">
    <property type="component" value="Unassembled WGS sequence"/>
</dbReference>
<dbReference type="Gene3D" id="1.10.510.10">
    <property type="entry name" value="Transferase(Phosphotransferase) domain 1"/>
    <property type="match status" value="1"/>
</dbReference>
<feature type="domain" description="Serine-threonine/tyrosine-protein kinase catalytic" evidence="1">
    <location>
        <begin position="1"/>
        <end position="71"/>
    </location>
</feature>
<gene>
    <name evidence="2" type="primary">DDR2</name>
    <name evidence="2" type="ORF">TNCV_2068771</name>
</gene>
<evidence type="ECO:0000313" key="3">
    <source>
        <dbReference type="Proteomes" id="UP000887159"/>
    </source>
</evidence>
<evidence type="ECO:0000313" key="2">
    <source>
        <dbReference type="EMBL" id="GFY27256.1"/>
    </source>
</evidence>
<proteinExistence type="predicted"/>
<dbReference type="GO" id="GO:0010976">
    <property type="term" value="P:positive regulation of neuron projection development"/>
    <property type="evidence" value="ECO:0007669"/>
    <property type="project" value="TreeGrafter"/>
</dbReference>
<reference evidence="2" key="1">
    <citation type="submission" date="2020-08" db="EMBL/GenBank/DDBJ databases">
        <title>Multicomponent nature underlies the extraordinary mechanical properties of spider dragline silk.</title>
        <authorList>
            <person name="Kono N."/>
            <person name="Nakamura H."/>
            <person name="Mori M."/>
            <person name="Yoshida Y."/>
            <person name="Ohtoshi R."/>
            <person name="Malay A.D."/>
            <person name="Moran D.A.P."/>
            <person name="Tomita M."/>
            <person name="Numata K."/>
            <person name="Arakawa K."/>
        </authorList>
    </citation>
    <scope>NUCLEOTIDE SEQUENCE</scope>
</reference>
<dbReference type="AlphaFoldDB" id="A0A8X7BCW7"/>
<dbReference type="GO" id="GO:0051897">
    <property type="term" value="P:positive regulation of phosphatidylinositol 3-kinase/protein kinase B signal transduction"/>
    <property type="evidence" value="ECO:0007669"/>
    <property type="project" value="TreeGrafter"/>
</dbReference>
<dbReference type="GO" id="GO:0038062">
    <property type="term" value="F:protein tyrosine kinase collagen receptor activity"/>
    <property type="evidence" value="ECO:0007669"/>
    <property type="project" value="TreeGrafter"/>
</dbReference>
<name>A0A8X7BCW7_TRICX</name>
<dbReference type="InterPro" id="IPR011009">
    <property type="entry name" value="Kinase-like_dom_sf"/>
</dbReference>
<dbReference type="SUPFAM" id="SSF56112">
    <property type="entry name" value="Protein kinase-like (PK-like)"/>
    <property type="match status" value="1"/>
</dbReference>
<dbReference type="InterPro" id="IPR001245">
    <property type="entry name" value="Ser-Thr/Tyr_kinase_cat_dom"/>
</dbReference>
<keyword evidence="2" id="KW-0675">Receptor</keyword>